<dbReference type="OrthoDB" id="3036455at2759"/>
<dbReference type="EMBL" id="ML213615">
    <property type="protein sequence ID" value="TFK36187.1"/>
    <property type="molecule type" value="Genomic_DNA"/>
</dbReference>
<gene>
    <name evidence="3" type="ORF">BDQ12DRAFT_714220</name>
</gene>
<feature type="compositionally biased region" description="Polar residues" evidence="1">
    <location>
        <begin position="10"/>
        <end position="34"/>
    </location>
</feature>
<feature type="region of interest" description="Disordered" evidence="1">
    <location>
        <begin position="1"/>
        <end position="37"/>
    </location>
</feature>
<keyword evidence="4" id="KW-1185">Reference proteome</keyword>
<dbReference type="Proteomes" id="UP000308652">
    <property type="component" value="Unassembled WGS sequence"/>
</dbReference>
<feature type="transmembrane region" description="Helical" evidence="2">
    <location>
        <begin position="44"/>
        <end position="63"/>
    </location>
</feature>
<keyword evidence="2" id="KW-0812">Transmembrane</keyword>
<organism evidence="3 4">
    <name type="scientific">Crucibulum laeve</name>
    <dbReference type="NCBI Taxonomy" id="68775"/>
    <lineage>
        <taxon>Eukaryota</taxon>
        <taxon>Fungi</taxon>
        <taxon>Dikarya</taxon>
        <taxon>Basidiomycota</taxon>
        <taxon>Agaricomycotina</taxon>
        <taxon>Agaricomycetes</taxon>
        <taxon>Agaricomycetidae</taxon>
        <taxon>Agaricales</taxon>
        <taxon>Agaricineae</taxon>
        <taxon>Nidulariaceae</taxon>
        <taxon>Crucibulum</taxon>
    </lineage>
</organism>
<reference evidence="3 4" key="1">
    <citation type="journal article" date="2019" name="Nat. Ecol. Evol.">
        <title>Megaphylogeny resolves global patterns of mushroom evolution.</title>
        <authorList>
            <person name="Varga T."/>
            <person name="Krizsan K."/>
            <person name="Foldi C."/>
            <person name="Dima B."/>
            <person name="Sanchez-Garcia M."/>
            <person name="Sanchez-Ramirez S."/>
            <person name="Szollosi G.J."/>
            <person name="Szarkandi J.G."/>
            <person name="Papp V."/>
            <person name="Albert L."/>
            <person name="Andreopoulos W."/>
            <person name="Angelini C."/>
            <person name="Antonin V."/>
            <person name="Barry K.W."/>
            <person name="Bougher N.L."/>
            <person name="Buchanan P."/>
            <person name="Buyck B."/>
            <person name="Bense V."/>
            <person name="Catcheside P."/>
            <person name="Chovatia M."/>
            <person name="Cooper J."/>
            <person name="Damon W."/>
            <person name="Desjardin D."/>
            <person name="Finy P."/>
            <person name="Geml J."/>
            <person name="Haridas S."/>
            <person name="Hughes K."/>
            <person name="Justo A."/>
            <person name="Karasinski D."/>
            <person name="Kautmanova I."/>
            <person name="Kiss B."/>
            <person name="Kocsube S."/>
            <person name="Kotiranta H."/>
            <person name="LaButti K.M."/>
            <person name="Lechner B.E."/>
            <person name="Liimatainen K."/>
            <person name="Lipzen A."/>
            <person name="Lukacs Z."/>
            <person name="Mihaltcheva S."/>
            <person name="Morgado L.N."/>
            <person name="Niskanen T."/>
            <person name="Noordeloos M.E."/>
            <person name="Ohm R.A."/>
            <person name="Ortiz-Santana B."/>
            <person name="Ovrebo C."/>
            <person name="Racz N."/>
            <person name="Riley R."/>
            <person name="Savchenko A."/>
            <person name="Shiryaev A."/>
            <person name="Soop K."/>
            <person name="Spirin V."/>
            <person name="Szebenyi C."/>
            <person name="Tomsovsky M."/>
            <person name="Tulloss R.E."/>
            <person name="Uehling J."/>
            <person name="Grigoriev I.V."/>
            <person name="Vagvolgyi C."/>
            <person name="Papp T."/>
            <person name="Martin F.M."/>
            <person name="Miettinen O."/>
            <person name="Hibbett D.S."/>
            <person name="Nagy L.G."/>
        </authorList>
    </citation>
    <scope>NUCLEOTIDE SEQUENCE [LARGE SCALE GENOMIC DNA]</scope>
    <source>
        <strain evidence="3 4">CBS 166.37</strain>
    </source>
</reference>
<feature type="region of interest" description="Disordered" evidence="1">
    <location>
        <begin position="78"/>
        <end position="98"/>
    </location>
</feature>
<feature type="transmembrane region" description="Helical" evidence="2">
    <location>
        <begin position="152"/>
        <end position="176"/>
    </location>
</feature>
<keyword evidence="2" id="KW-0472">Membrane</keyword>
<name>A0A5C3LUE9_9AGAR</name>
<dbReference type="AlphaFoldDB" id="A0A5C3LUE9"/>
<proteinExistence type="predicted"/>
<protein>
    <submittedName>
        <fullName evidence="3">Uncharacterized protein</fullName>
    </submittedName>
</protein>
<evidence type="ECO:0000256" key="2">
    <source>
        <dbReference type="SAM" id="Phobius"/>
    </source>
</evidence>
<keyword evidence="2" id="KW-1133">Transmembrane helix</keyword>
<evidence type="ECO:0000313" key="4">
    <source>
        <dbReference type="Proteomes" id="UP000308652"/>
    </source>
</evidence>
<evidence type="ECO:0000313" key="3">
    <source>
        <dbReference type="EMBL" id="TFK36187.1"/>
    </source>
</evidence>
<feature type="compositionally biased region" description="Basic and acidic residues" evidence="1">
    <location>
        <begin position="87"/>
        <end position="96"/>
    </location>
</feature>
<accession>A0A5C3LUE9</accession>
<feature type="transmembrane region" description="Helical" evidence="2">
    <location>
        <begin position="197"/>
        <end position="218"/>
    </location>
</feature>
<evidence type="ECO:0000256" key="1">
    <source>
        <dbReference type="SAM" id="MobiDB-lite"/>
    </source>
</evidence>
<sequence length="255" mass="28216">MCTIGRTQERTQSNASDATVNSTNTPDDSPSKPSIKTPFTKKNTQYLLCRFLWLLIDIILLGFRQKFENRLLVYSASESSSPPQHQDAGDCEKGKPVDQSTCTMSSIYSIDIGEWRTGQQEEWNRLGMTTSLMATVSAASLAFSGIDESLWVARGAFAGALGLSMCGYLVIHYFGVLSEGVDDKKILDAVVGELTGGSRTIVAIAMSIPVLLSIYSAVHQFHPWVLDLWWNSNFVWTSYTGTYRQANSMSPHDYL</sequence>